<dbReference type="SUPFAM" id="SSF48600">
    <property type="entry name" value="Chorismate mutase II"/>
    <property type="match status" value="1"/>
</dbReference>
<sequence length="108" mass="11433">MADSGDSYADLAEVRAAIDDLDADLVELLVRRQRLVRAAGTFKRTDLEVQAPDRAAAVVATAAARAEEAGGSGELIGDIYRAMVDSFIAYERRNVSSAPPSTPPAPND</sequence>
<dbReference type="InterPro" id="IPR051331">
    <property type="entry name" value="Chorismate_mutase-related"/>
</dbReference>
<feature type="domain" description="Chorismate mutase" evidence="2">
    <location>
        <begin position="5"/>
        <end position="95"/>
    </location>
</feature>
<comment type="caution">
    <text evidence="3">The sequence shown here is derived from an EMBL/GenBank/DDBJ whole genome shotgun (WGS) entry which is preliminary data.</text>
</comment>
<keyword evidence="1" id="KW-0413">Isomerase</keyword>
<dbReference type="EMBL" id="JAQGLA010000099">
    <property type="protein sequence ID" value="MDA3630414.1"/>
    <property type="molecule type" value="Genomic_DNA"/>
</dbReference>
<organism evidence="3 4">
    <name type="scientific">Saccharopolyspora oryzae</name>
    <dbReference type="NCBI Taxonomy" id="2997343"/>
    <lineage>
        <taxon>Bacteria</taxon>
        <taxon>Bacillati</taxon>
        <taxon>Actinomycetota</taxon>
        <taxon>Actinomycetes</taxon>
        <taxon>Pseudonocardiales</taxon>
        <taxon>Pseudonocardiaceae</taxon>
        <taxon>Saccharopolyspora</taxon>
    </lineage>
</organism>
<dbReference type="InterPro" id="IPR002701">
    <property type="entry name" value="CM_II_prokaryot"/>
</dbReference>
<dbReference type="PROSITE" id="PS51168">
    <property type="entry name" value="CHORISMATE_MUT_2"/>
    <property type="match status" value="1"/>
</dbReference>
<dbReference type="PANTHER" id="PTHR38041:SF1">
    <property type="entry name" value="CHORISMATE MUTASE"/>
    <property type="match status" value="1"/>
</dbReference>
<proteinExistence type="predicted"/>
<dbReference type="Proteomes" id="UP001210380">
    <property type="component" value="Unassembled WGS sequence"/>
</dbReference>
<evidence type="ECO:0000259" key="2">
    <source>
        <dbReference type="PROSITE" id="PS51168"/>
    </source>
</evidence>
<protein>
    <submittedName>
        <fullName evidence="3">Chorismate mutase</fullName>
    </submittedName>
</protein>
<keyword evidence="4" id="KW-1185">Reference proteome</keyword>
<evidence type="ECO:0000313" key="4">
    <source>
        <dbReference type="Proteomes" id="UP001210380"/>
    </source>
</evidence>
<dbReference type="Pfam" id="PF01817">
    <property type="entry name" value="CM_2"/>
    <property type="match status" value="1"/>
</dbReference>
<dbReference type="Gene3D" id="1.20.59.10">
    <property type="entry name" value="Chorismate mutase"/>
    <property type="match status" value="1"/>
</dbReference>
<accession>A0ABT4VAH2</accession>
<evidence type="ECO:0000256" key="1">
    <source>
        <dbReference type="ARBA" id="ARBA00023235"/>
    </source>
</evidence>
<dbReference type="InterPro" id="IPR036263">
    <property type="entry name" value="Chorismate_II_sf"/>
</dbReference>
<dbReference type="InterPro" id="IPR036979">
    <property type="entry name" value="CM_dom_sf"/>
</dbReference>
<dbReference type="PANTHER" id="PTHR38041">
    <property type="entry name" value="CHORISMATE MUTASE"/>
    <property type="match status" value="1"/>
</dbReference>
<gene>
    <name evidence="3" type="ORF">OU415_33650</name>
</gene>
<reference evidence="3 4" key="1">
    <citation type="submission" date="2022-11" db="EMBL/GenBank/DDBJ databases">
        <title>Draft genome sequence of Saccharopolyspora sp. WRP15-2 isolated from rhizosphere soils of wild rice in Thailand.</title>
        <authorList>
            <person name="Duangmal K."/>
            <person name="Kammanee S."/>
            <person name="Muangham S."/>
        </authorList>
    </citation>
    <scope>NUCLEOTIDE SEQUENCE [LARGE SCALE GENOMIC DNA]</scope>
    <source>
        <strain evidence="3 4">WRP15-2</strain>
    </source>
</reference>
<evidence type="ECO:0000313" key="3">
    <source>
        <dbReference type="EMBL" id="MDA3630414.1"/>
    </source>
</evidence>
<name>A0ABT4VAH2_9PSEU</name>
<dbReference type="SMART" id="SM00830">
    <property type="entry name" value="CM_2"/>
    <property type="match status" value="1"/>
</dbReference>
<dbReference type="RefSeq" id="WP_270953600.1">
    <property type="nucleotide sequence ID" value="NZ_JAQGLA010000099.1"/>
</dbReference>